<dbReference type="PANTHER" id="PTHR36766:SF42">
    <property type="entry name" value="NB-ARC DOMAIN DISEASE RESISTANCE PROTEIN"/>
    <property type="match status" value="1"/>
</dbReference>
<dbReference type="Gene3D" id="3.80.10.10">
    <property type="entry name" value="Ribonuclease Inhibitor"/>
    <property type="match status" value="1"/>
</dbReference>
<dbReference type="InterPro" id="IPR032675">
    <property type="entry name" value="LRR_dom_sf"/>
</dbReference>
<dbReference type="EMBL" id="GEDG01023279">
    <property type="protein sequence ID" value="JAP16865.1"/>
    <property type="molecule type" value="Transcribed_RNA"/>
</dbReference>
<protein>
    <submittedName>
        <fullName evidence="4">Putative ovule protein</fullName>
    </submittedName>
</protein>
<accession>A0A0V0H8X8</accession>
<proteinExistence type="predicted"/>
<evidence type="ECO:0000259" key="3">
    <source>
        <dbReference type="Pfam" id="PF23598"/>
    </source>
</evidence>
<dbReference type="GO" id="GO:0006952">
    <property type="term" value="P:defense response"/>
    <property type="evidence" value="ECO:0007669"/>
    <property type="project" value="UniProtKB-KW"/>
</dbReference>
<dbReference type="PANTHER" id="PTHR36766">
    <property type="entry name" value="PLANT BROAD-SPECTRUM MILDEW RESISTANCE PROTEIN RPW8"/>
    <property type="match status" value="1"/>
</dbReference>
<sequence length="157" mass="17448">MLEEMAILHCPLFVFPTLSSVKKLEVHGNTKARGLSSISNLSTLTSLRIGANYRATSLPEEMFTSLTNLEYLSFFDFKNLKELPTSLTSLNALKRLQIESCDSLESLPEQGLEGLTSLTQLFVKYCKMLECLPEGLQHLTALTNFGATGCPEVEKRL</sequence>
<dbReference type="InterPro" id="IPR055414">
    <property type="entry name" value="LRR_R13L4/SHOC2-like"/>
</dbReference>
<name>A0A0V0H8X8_SOLCH</name>
<keyword evidence="2" id="KW-0611">Plant defense</keyword>
<evidence type="ECO:0000256" key="2">
    <source>
        <dbReference type="ARBA" id="ARBA00022821"/>
    </source>
</evidence>
<dbReference type="AlphaFoldDB" id="A0A0V0H8X8"/>
<evidence type="ECO:0000256" key="1">
    <source>
        <dbReference type="ARBA" id="ARBA00022737"/>
    </source>
</evidence>
<feature type="domain" description="Disease resistance R13L4/SHOC-2-like LRR" evidence="3">
    <location>
        <begin position="22"/>
        <end position="145"/>
    </location>
</feature>
<dbReference type="SUPFAM" id="SSF52058">
    <property type="entry name" value="L domain-like"/>
    <property type="match status" value="1"/>
</dbReference>
<organism evidence="4">
    <name type="scientific">Solanum chacoense</name>
    <name type="common">Chaco potato</name>
    <dbReference type="NCBI Taxonomy" id="4108"/>
    <lineage>
        <taxon>Eukaryota</taxon>
        <taxon>Viridiplantae</taxon>
        <taxon>Streptophyta</taxon>
        <taxon>Embryophyta</taxon>
        <taxon>Tracheophyta</taxon>
        <taxon>Spermatophyta</taxon>
        <taxon>Magnoliopsida</taxon>
        <taxon>eudicotyledons</taxon>
        <taxon>Gunneridae</taxon>
        <taxon>Pentapetalae</taxon>
        <taxon>asterids</taxon>
        <taxon>lamiids</taxon>
        <taxon>Solanales</taxon>
        <taxon>Solanaceae</taxon>
        <taxon>Solanoideae</taxon>
        <taxon>Solaneae</taxon>
        <taxon>Solanum</taxon>
    </lineage>
</organism>
<keyword evidence="1" id="KW-0677">Repeat</keyword>
<evidence type="ECO:0000313" key="4">
    <source>
        <dbReference type="EMBL" id="JAP16865.1"/>
    </source>
</evidence>
<dbReference type="Pfam" id="PF23598">
    <property type="entry name" value="LRR_14"/>
    <property type="match status" value="1"/>
</dbReference>
<reference evidence="4" key="1">
    <citation type="submission" date="2015-12" db="EMBL/GenBank/DDBJ databases">
        <title>Gene expression during late stages of embryo sac development: a critical building block for successful pollen-pistil interactions.</title>
        <authorList>
            <person name="Liu Y."/>
            <person name="Joly V."/>
            <person name="Sabar M."/>
            <person name="Matton D.P."/>
        </authorList>
    </citation>
    <scope>NUCLEOTIDE SEQUENCE</scope>
</reference>